<dbReference type="RefSeq" id="WP_044665811.1">
    <property type="nucleotide sequence ID" value="NZ_CDRZ01000267.1"/>
</dbReference>
<dbReference type="InterPro" id="IPR014710">
    <property type="entry name" value="RmlC-like_jellyroll"/>
</dbReference>
<dbReference type="Proteomes" id="UP000046155">
    <property type="component" value="Unassembled WGS sequence"/>
</dbReference>
<protein>
    <submittedName>
        <fullName evidence="2">Cupin 2 conserved barrel domain protein</fullName>
    </submittedName>
</protein>
<sequence length="117" mass="12995">MSEKEKEDLTSRVLQHGELVDYQEGAVVSRAIIKKQVGTVTLFAFDAGEGLSEHTAPFDALVHILDGEAEIRISGVLHQLKQGEMIIMPAHEPHALKAVKRFKMMLVMIKSQETMAI</sequence>
<reference evidence="3" key="1">
    <citation type="submission" date="2015-01" db="EMBL/GenBank/DDBJ databases">
        <authorList>
            <person name="Manzoor Shahid"/>
            <person name="Zubair Saima"/>
        </authorList>
    </citation>
    <scope>NUCLEOTIDE SEQUENCE [LARGE SCALE GENOMIC DNA]</scope>
    <source>
        <strain evidence="3">Sp3</strain>
    </source>
</reference>
<evidence type="ECO:0000313" key="2">
    <source>
        <dbReference type="EMBL" id="CEO89976.1"/>
    </source>
</evidence>
<dbReference type="EMBL" id="CDRZ01000267">
    <property type="protein sequence ID" value="CEO89976.1"/>
    <property type="molecule type" value="Genomic_DNA"/>
</dbReference>
<feature type="domain" description="Cupin type-2" evidence="1">
    <location>
        <begin position="42"/>
        <end position="109"/>
    </location>
</feature>
<evidence type="ECO:0000259" key="1">
    <source>
        <dbReference type="Pfam" id="PF07883"/>
    </source>
</evidence>
<dbReference type="OrthoDB" id="9793184at2"/>
<organism evidence="2 3">
    <name type="scientific">Syntrophaceticus schinkii</name>
    <dbReference type="NCBI Taxonomy" id="499207"/>
    <lineage>
        <taxon>Bacteria</taxon>
        <taxon>Bacillati</taxon>
        <taxon>Bacillota</taxon>
        <taxon>Clostridia</taxon>
        <taxon>Thermoanaerobacterales</taxon>
        <taxon>Thermoanaerobacterales Family III. Incertae Sedis</taxon>
        <taxon>Syntrophaceticus</taxon>
    </lineage>
</organism>
<proteinExistence type="predicted"/>
<dbReference type="AlphaFoldDB" id="A0A0B7MPM4"/>
<keyword evidence="3" id="KW-1185">Reference proteome</keyword>
<dbReference type="SUPFAM" id="SSF51182">
    <property type="entry name" value="RmlC-like cupins"/>
    <property type="match status" value="1"/>
</dbReference>
<dbReference type="PANTHER" id="PTHR37694:SF1">
    <property type="entry name" value="SLR8022 PROTEIN"/>
    <property type="match status" value="1"/>
</dbReference>
<dbReference type="PANTHER" id="PTHR37694">
    <property type="entry name" value="SLR8022 PROTEIN"/>
    <property type="match status" value="1"/>
</dbReference>
<dbReference type="Pfam" id="PF07883">
    <property type="entry name" value="Cupin_2"/>
    <property type="match status" value="1"/>
</dbReference>
<gene>
    <name evidence="2" type="ORF">SSCH_680008</name>
</gene>
<dbReference type="Gene3D" id="2.60.120.10">
    <property type="entry name" value="Jelly Rolls"/>
    <property type="match status" value="1"/>
</dbReference>
<evidence type="ECO:0000313" key="3">
    <source>
        <dbReference type="Proteomes" id="UP000046155"/>
    </source>
</evidence>
<name>A0A0B7MPM4_9FIRM</name>
<accession>A0A0B7MPM4</accession>
<dbReference type="InterPro" id="IPR013096">
    <property type="entry name" value="Cupin_2"/>
</dbReference>
<dbReference type="CDD" id="cd02230">
    <property type="entry name" value="cupin_HP0902-like"/>
    <property type="match status" value="1"/>
</dbReference>
<dbReference type="InterPro" id="IPR011051">
    <property type="entry name" value="RmlC_Cupin_sf"/>
</dbReference>